<dbReference type="Gene3D" id="2.60.40.10">
    <property type="entry name" value="Immunoglobulins"/>
    <property type="match status" value="1"/>
</dbReference>
<gene>
    <name evidence="1" type="ORF">SH1V18_27230</name>
</gene>
<dbReference type="InterPro" id="IPR013783">
    <property type="entry name" value="Ig-like_fold"/>
</dbReference>
<organism evidence="1 2">
    <name type="scientific">Vallitalea longa</name>
    <dbReference type="NCBI Taxonomy" id="2936439"/>
    <lineage>
        <taxon>Bacteria</taxon>
        <taxon>Bacillati</taxon>
        <taxon>Bacillota</taxon>
        <taxon>Clostridia</taxon>
        <taxon>Lachnospirales</taxon>
        <taxon>Vallitaleaceae</taxon>
        <taxon>Vallitalea</taxon>
    </lineage>
</organism>
<dbReference type="EMBL" id="BRLB01000008">
    <property type="protein sequence ID" value="GKX30243.1"/>
    <property type="molecule type" value="Genomic_DNA"/>
</dbReference>
<name>A0A9W6DG98_9FIRM</name>
<dbReference type="Gene3D" id="2.60.120.380">
    <property type="match status" value="1"/>
</dbReference>
<dbReference type="AlphaFoldDB" id="A0A9W6DG98"/>
<evidence type="ECO:0000313" key="1">
    <source>
        <dbReference type="EMBL" id="GKX30243.1"/>
    </source>
</evidence>
<comment type="caution">
    <text evidence="1">The sequence shown here is derived from an EMBL/GenBank/DDBJ whole genome shotgun (WGS) entry which is preliminary data.</text>
</comment>
<evidence type="ECO:0008006" key="3">
    <source>
        <dbReference type="Google" id="ProtNLM"/>
    </source>
</evidence>
<sequence length="606" mass="67283">MGKCDIRVQNLILATGQPTPLPSGGPANFNFQIANYTNIDSDGFNVTVKRDGEIGESGIFYVSKVPAMTVINYPLEINGVIGGTHEIEIEALYDDLDLSNNKVTGTFIWAGIPNLQTIITNIVPSTVELCQDVRINFRVNNFSYDNVEGTTNIKVLVNNQLTNLGWRKENFKARTYIEQSFTANFMEPGVYKISIVADSLTAVESNENDNTAEARITVKDATRLNNDNPTKPILINQGDVHWYYAQFKEDGKANFYVKPLKESLDVNIEIHKESVRGELIGKSSKGAGQADLIEKKSVQAGVKYYIGISCNSGSGCYSLKCKNYTLDQILSYDEIESYVNSNNLTSIQRDALHRINTYANNEKIKQAICNNQPIIFFFEGAGLNTNTKYNKENGRSEYSIDRYGAISLIIKNNKIIFFTDQASTLPDKPKGTKYDIPTLLDGVYSIAEFLHKSTYPAFNIKNAKVIRYGATEWYNSTSNGINIHVGYNTYKYPNYPAKDGDGSWSNSEGCQLLSMRENVKSDAASSNCLCYDPNGTVCGIYNKFSKSIGLVDSNIFSSTNGSVINKKMNSVSGIVVVDREYLDVNNITLQSLYGKDGLEYVRSGVN</sequence>
<protein>
    <recommendedName>
        <fullName evidence="3">CARDB domain-containing protein</fullName>
    </recommendedName>
</protein>
<proteinExistence type="predicted"/>
<keyword evidence="2" id="KW-1185">Reference proteome</keyword>
<dbReference type="RefSeq" id="WP_281816253.1">
    <property type="nucleotide sequence ID" value="NZ_BRLB01000008.1"/>
</dbReference>
<evidence type="ECO:0000313" key="2">
    <source>
        <dbReference type="Proteomes" id="UP001144256"/>
    </source>
</evidence>
<dbReference type="Proteomes" id="UP001144256">
    <property type="component" value="Unassembled WGS sequence"/>
</dbReference>
<reference evidence="1" key="1">
    <citation type="submission" date="2022-06" db="EMBL/GenBank/DDBJ databases">
        <title>Vallitalea longa sp. nov., an anaerobic bacterium isolated from marine sediment.</title>
        <authorList>
            <person name="Hirano S."/>
            <person name="Terahara T."/>
            <person name="Mori K."/>
            <person name="Hamada M."/>
            <person name="Matsumoto R."/>
            <person name="Kobayashi T."/>
        </authorList>
    </citation>
    <scope>NUCLEOTIDE SEQUENCE</scope>
    <source>
        <strain evidence="1">SH18-1</strain>
    </source>
</reference>
<accession>A0A9W6DG98</accession>